<dbReference type="EMBL" id="UGPB01000001">
    <property type="protein sequence ID" value="STY29151.1"/>
    <property type="molecule type" value="Genomic_DNA"/>
</dbReference>
<keyword evidence="2" id="KW-1185">Reference proteome</keyword>
<dbReference type="OrthoDB" id="5636353at2"/>
<protein>
    <submittedName>
        <fullName evidence="1">Uncharacterized protein</fullName>
    </submittedName>
</protein>
<reference evidence="1 2" key="1">
    <citation type="submission" date="2018-06" db="EMBL/GenBank/DDBJ databases">
        <authorList>
            <consortium name="Pathogen Informatics"/>
            <person name="Doyle S."/>
        </authorList>
    </citation>
    <scope>NUCLEOTIDE SEQUENCE [LARGE SCALE GENOMIC DNA]</scope>
    <source>
        <strain evidence="1 2">NCTC11532</strain>
    </source>
</reference>
<proteinExistence type="predicted"/>
<evidence type="ECO:0000313" key="2">
    <source>
        <dbReference type="Proteomes" id="UP000255297"/>
    </source>
</evidence>
<accession>A0A378LYK8</accession>
<organism evidence="1 2">
    <name type="scientific">Legionella wadsworthii</name>
    <dbReference type="NCBI Taxonomy" id="28088"/>
    <lineage>
        <taxon>Bacteria</taxon>
        <taxon>Pseudomonadati</taxon>
        <taxon>Pseudomonadota</taxon>
        <taxon>Gammaproteobacteria</taxon>
        <taxon>Legionellales</taxon>
        <taxon>Legionellaceae</taxon>
        <taxon>Legionella</taxon>
    </lineage>
</organism>
<dbReference type="RefSeq" id="WP_031566029.1">
    <property type="nucleotide sequence ID" value="NZ_CAAAIS010000010.1"/>
</dbReference>
<name>A0A378LYK8_9GAMM</name>
<sequence length="256" mass="30385">MVNTFHQKDVELLVIREVKENGIAVCLKPQISYVITPTLVNEIRIQQNKIAEEYYSNPWEGILYVFWYLHSGQITWRGLDYKYIYDAIKQHKEKLVEDYIENIADLLFLNNINLALPLINCSIVHRKVTGLSQDFFLINQVNFIKNTENGKIKKEDKSIHQINLFSDVKNLNFPKRIYKNNVCYRYSRMDFPAMRKIIKEVEHCPIHSNQLVRTQFIFELMKKKIVNSIFDAASKNIKLFERFAAIQSIEHKNNRR</sequence>
<gene>
    <name evidence="1" type="ORF">NCTC11532_01334</name>
</gene>
<dbReference type="Proteomes" id="UP000255297">
    <property type="component" value="Unassembled WGS sequence"/>
</dbReference>
<dbReference type="AlphaFoldDB" id="A0A378LYK8"/>
<evidence type="ECO:0000313" key="1">
    <source>
        <dbReference type="EMBL" id="STY29151.1"/>
    </source>
</evidence>